<gene>
    <name evidence="2" type="ORF">GQ602_004572</name>
</gene>
<dbReference type="Proteomes" id="UP000562929">
    <property type="component" value="Unassembled WGS sequence"/>
</dbReference>
<organism evidence="2 3">
    <name type="scientific">Ophiocordyceps camponoti-floridani</name>
    <dbReference type="NCBI Taxonomy" id="2030778"/>
    <lineage>
        <taxon>Eukaryota</taxon>
        <taxon>Fungi</taxon>
        <taxon>Dikarya</taxon>
        <taxon>Ascomycota</taxon>
        <taxon>Pezizomycotina</taxon>
        <taxon>Sordariomycetes</taxon>
        <taxon>Hypocreomycetidae</taxon>
        <taxon>Hypocreales</taxon>
        <taxon>Ophiocordycipitaceae</taxon>
        <taxon>Ophiocordyceps</taxon>
    </lineage>
</organism>
<dbReference type="PANTHER" id="PTHR45648:SF22">
    <property type="entry name" value="GDSL LIPASE_ACYLHYDROLASE FAMILY PROTEIN (AFU_ORTHOLOGUE AFUA_4G14700)"/>
    <property type="match status" value="1"/>
</dbReference>
<dbReference type="InterPro" id="IPR051058">
    <property type="entry name" value="GDSL_Est/Lipase"/>
</dbReference>
<accession>A0A8H4Q6Z5</accession>
<reference evidence="2 3" key="1">
    <citation type="journal article" date="2020" name="G3 (Bethesda)">
        <title>Genetic Underpinnings of Host Manipulation by Ophiocordyceps as Revealed by Comparative Transcriptomics.</title>
        <authorList>
            <person name="Will I."/>
            <person name="Das B."/>
            <person name="Trinh T."/>
            <person name="Brachmann A."/>
            <person name="Ohm R.A."/>
            <person name="de Bekker C."/>
        </authorList>
    </citation>
    <scope>NUCLEOTIDE SEQUENCE [LARGE SCALE GENOMIC DNA]</scope>
    <source>
        <strain evidence="2 3">EC05</strain>
    </source>
</reference>
<keyword evidence="1 2" id="KW-0378">Hydrolase</keyword>
<dbReference type="Gene3D" id="3.40.50.1110">
    <property type="entry name" value="SGNH hydrolase"/>
    <property type="match status" value="1"/>
</dbReference>
<dbReference type="EMBL" id="JAACLJ010000004">
    <property type="protein sequence ID" value="KAF4587879.1"/>
    <property type="molecule type" value="Genomic_DNA"/>
</dbReference>
<sequence length="391" mass="42553">MVMRISSAESAHLLWSSGEGVGRNRLVSPTSRSGRNTPPCLQLPCICHLQQGYDAPHQPRCSLLRRPGATRCICVQRVPDSMCSSQMGASRRGLRVMASVLLSLGLLLATGWSAPVSPAVRTGFSSLVVFGDSFSDNGKGYATTKHAWPSDPAYYKGRFSNGPVWPEDLAETLSVPLYDYAQGGATTDNGIIQGYTGPKSDILVPSLTDQVADFLAKKPVKDLASSLVILFGGVNDALGNSNITAARSAGVIGRLVRKLRDAGALHFILVNVPDLSLMPYDAYIEADQQDVLRDYAEHLGYQLRRVAQRITSASVQVVDLIPLFRSFNVYDKGWKAAGFDKFGLYGSCLVGGYSEAPRSLCSDADRHVFWDEYHPSRKTHALIAEEIRKNL</sequence>
<protein>
    <submittedName>
        <fullName evidence="2">GDSL-like Lipase/Acylhydrolase</fullName>
    </submittedName>
</protein>
<name>A0A8H4Q6Z5_9HYPO</name>
<dbReference type="Pfam" id="PF00657">
    <property type="entry name" value="Lipase_GDSL"/>
    <property type="match status" value="1"/>
</dbReference>
<proteinExistence type="predicted"/>
<evidence type="ECO:0000313" key="2">
    <source>
        <dbReference type="EMBL" id="KAF4587879.1"/>
    </source>
</evidence>
<dbReference type="OrthoDB" id="1600564at2759"/>
<comment type="caution">
    <text evidence="2">The sequence shown here is derived from an EMBL/GenBank/DDBJ whole genome shotgun (WGS) entry which is preliminary data.</text>
</comment>
<keyword evidence="3" id="KW-1185">Reference proteome</keyword>
<dbReference type="SUPFAM" id="SSF52266">
    <property type="entry name" value="SGNH hydrolase"/>
    <property type="match status" value="1"/>
</dbReference>
<evidence type="ECO:0000313" key="3">
    <source>
        <dbReference type="Proteomes" id="UP000562929"/>
    </source>
</evidence>
<dbReference type="InterPro" id="IPR036514">
    <property type="entry name" value="SGNH_hydro_sf"/>
</dbReference>
<dbReference type="CDD" id="cd01846">
    <property type="entry name" value="fatty_acyltransferase_like"/>
    <property type="match status" value="1"/>
</dbReference>
<dbReference type="PANTHER" id="PTHR45648">
    <property type="entry name" value="GDSL LIPASE/ACYLHYDROLASE FAMILY PROTEIN (AFU_ORTHOLOGUE AFUA_4G14700)"/>
    <property type="match status" value="1"/>
</dbReference>
<evidence type="ECO:0000256" key="1">
    <source>
        <dbReference type="ARBA" id="ARBA00022801"/>
    </source>
</evidence>
<dbReference type="InterPro" id="IPR001087">
    <property type="entry name" value="GDSL"/>
</dbReference>
<dbReference type="GO" id="GO:0016788">
    <property type="term" value="F:hydrolase activity, acting on ester bonds"/>
    <property type="evidence" value="ECO:0007669"/>
    <property type="project" value="InterPro"/>
</dbReference>
<dbReference type="AlphaFoldDB" id="A0A8H4Q6Z5"/>